<organism evidence="1 2">
    <name type="scientific">Persea americana</name>
    <name type="common">Avocado</name>
    <dbReference type="NCBI Taxonomy" id="3435"/>
    <lineage>
        <taxon>Eukaryota</taxon>
        <taxon>Viridiplantae</taxon>
        <taxon>Streptophyta</taxon>
        <taxon>Embryophyta</taxon>
        <taxon>Tracheophyta</taxon>
        <taxon>Spermatophyta</taxon>
        <taxon>Magnoliopsida</taxon>
        <taxon>Magnoliidae</taxon>
        <taxon>Laurales</taxon>
        <taxon>Lauraceae</taxon>
        <taxon>Persea</taxon>
    </lineage>
</organism>
<accession>A0ACC2K9Q0</accession>
<name>A0ACC2K9Q0_PERAE</name>
<evidence type="ECO:0000313" key="1">
    <source>
        <dbReference type="EMBL" id="KAJ8617875.1"/>
    </source>
</evidence>
<evidence type="ECO:0000313" key="2">
    <source>
        <dbReference type="Proteomes" id="UP001234297"/>
    </source>
</evidence>
<comment type="caution">
    <text evidence="1">The sequence shown here is derived from an EMBL/GenBank/DDBJ whole genome shotgun (WGS) entry which is preliminary data.</text>
</comment>
<proteinExistence type="predicted"/>
<keyword evidence="2" id="KW-1185">Reference proteome</keyword>
<dbReference type="Proteomes" id="UP001234297">
    <property type="component" value="Chromosome 4"/>
</dbReference>
<dbReference type="EMBL" id="CM056812">
    <property type="protein sequence ID" value="KAJ8617875.1"/>
    <property type="molecule type" value="Genomic_DNA"/>
</dbReference>
<protein>
    <submittedName>
        <fullName evidence="1">Uncharacterized protein</fullName>
    </submittedName>
</protein>
<gene>
    <name evidence="1" type="ORF">MRB53_014061</name>
</gene>
<sequence length="115" mass="12873">MEAIRRIELGDEQLLLCLVPLSRQRQAMAEGTAYELCVEDGTHVMSEAQEKLHVEYETCVMPGTKRELPVEDETHVGGKIWGFPHLRKRGFGENEIASGAGDKIWQRKALGLPGK</sequence>
<reference evidence="1 2" key="1">
    <citation type="journal article" date="2022" name="Hortic Res">
        <title>A haplotype resolved chromosomal level avocado genome allows analysis of novel avocado genes.</title>
        <authorList>
            <person name="Nath O."/>
            <person name="Fletcher S.J."/>
            <person name="Hayward A."/>
            <person name="Shaw L.M."/>
            <person name="Masouleh A.K."/>
            <person name="Furtado A."/>
            <person name="Henry R.J."/>
            <person name="Mitter N."/>
        </authorList>
    </citation>
    <scope>NUCLEOTIDE SEQUENCE [LARGE SCALE GENOMIC DNA]</scope>
    <source>
        <strain evidence="2">cv. Hass</strain>
    </source>
</reference>